<comment type="subcellular location">
    <subcellularLocation>
        <location evidence="1">Nucleus</location>
    </subcellularLocation>
</comment>
<feature type="compositionally biased region" description="Polar residues" evidence="3">
    <location>
        <begin position="854"/>
        <end position="891"/>
    </location>
</feature>
<feature type="region of interest" description="Disordered" evidence="3">
    <location>
        <begin position="789"/>
        <end position="811"/>
    </location>
</feature>
<dbReference type="InParanoid" id="A0A316VDN3"/>
<feature type="compositionally biased region" description="Polar residues" evidence="3">
    <location>
        <begin position="86"/>
        <end position="113"/>
    </location>
</feature>
<feature type="region of interest" description="Disordered" evidence="3">
    <location>
        <begin position="845"/>
        <end position="940"/>
    </location>
</feature>
<feature type="region of interest" description="Disordered" evidence="3">
    <location>
        <begin position="1012"/>
        <end position="1043"/>
    </location>
</feature>
<dbReference type="GO" id="GO:0005634">
    <property type="term" value="C:nucleus"/>
    <property type="evidence" value="ECO:0007669"/>
    <property type="project" value="UniProtKB-SubCell"/>
</dbReference>
<evidence type="ECO:0000313" key="6">
    <source>
        <dbReference type="Proteomes" id="UP000245771"/>
    </source>
</evidence>
<keyword evidence="6" id="KW-1185">Reference proteome</keyword>
<feature type="region of interest" description="Disordered" evidence="3">
    <location>
        <begin position="38"/>
        <end position="179"/>
    </location>
</feature>
<dbReference type="SUPFAM" id="SSF57701">
    <property type="entry name" value="Zn2/Cys6 DNA-binding domain"/>
    <property type="match status" value="1"/>
</dbReference>
<dbReference type="EMBL" id="KZ819603">
    <property type="protein sequence ID" value="PWN35682.1"/>
    <property type="molecule type" value="Genomic_DNA"/>
</dbReference>
<evidence type="ECO:0000256" key="1">
    <source>
        <dbReference type="ARBA" id="ARBA00004123"/>
    </source>
</evidence>
<feature type="compositionally biased region" description="Polar residues" evidence="3">
    <location>
        <begin position="898"/>
        <end position="907"/>
    </location>
</feature>
<sequence>MNNRPPLAGYPPPRGYGLDSSRLIAPYQAHGIKPFYPPPNVGSLPSSVPSPYRIEAMQSAERRHHSDSVHEGDEMMGSSDEDSREVNYSNHSHGTLISNSSPNGAMSPNTSASRGKKRTAPNGPIASTSRKASNTATPNKTTSSTASKARSSEAAQRTPPDSSASVDGQKRKKKAVSCEGCRRRKLKCDRGWPCGACRDRDEAHLCSWEGGTRPQGTGRDQENVPLLARMDKMEMLLGKIADRIGINGPPNGNKNESNPSVPVHSATDIATPSSSVLTNTNVGAALTVRQKGPPGSLMRGMNVSLLPTAIQPNTNDEMAAELLDILKAMPDTASIRKMCHCFFDEVNWMHYAVDEDNFWQKLCEQEEIRTMIVGESTQIISTEHVRSHLQFLALTLCMCGFALLYSDESDFPEVGRLVGLSPAYGPFFDSAQRALSATNPFDEPTLMSFRVLILLIWAIGCVRGPASGNAVQAMTLSQLQALELDIEPAASMPKAQARDRIRLFHTFVVMDWFGAGTVKRNYFMREEPIKHPYLFARQNVKEGLSEKDGFLLPDMWLKLEVARINRRAADRSAMTEEEAYSTTLQLQEELDEIFSDLPPEFENEIHVDTKELDIPRFHRLAVLMLVANQLINLHKRYYIQGWLNPVFRTSRDICFSSARRICLLFRKTFSHAVPMDTLMTMDVEQMKRVMDGRQKLTSKLWYFAHSSVGACLLLQHHYALMDVHPDAAGPNADKVRAEIIDDLRYTRRLLLAMSARSQIARSGIAVLARPELACSGGAEASNFNHADTMHHRSRHASGTYDPDGSIGDEESARRAELAKDLQSITDHDSFATKRFKMHGNDDFLNFRSRRHNRPANNSEIGTGTTPRSVGTPGSSSSVMNVSQGTNGQSNKFGAPNGEESQQGSSQFVVPFKPQPRTPGNGAQRTNPAQTNGLNNSHAPHLSSAQLSDMEAFLESALSTDFTTGLPVAPEVSFERSADRIGGTQPFASNGVMRPLSPFTSAFLGNWDAFQSNPTAQNTPNGNTNATMPNANSGTPNGGQSWGM</sequence>
<feature type="compositionally biased region" description="Low complexity" evidence="3">
    <location>
        <begin position="131"/>
        <end position="155"/>
    </location>
</feature>
<dbReference type="Gene3D" id="4.10.240.10">
    <property type="entry name" value="Zn(2)-C6 fungal-type DNA-binding domain"/>
    <property type="match status" value="1"/>
</dbReference>
<feature type="compositionally biased region" description="Low complexity" evidence="3">
    <location>
        <begin position="244"/>
        <end position="253"/>
    </location>
</feature>
<proteinExistence type="predicted"/>
<dbReference type="InterPro" id="IPR050613">
    <property type="entry name" value="Sec_Metabolite_Reg"/>
</dbReference>
<dbReference type="PROSITE" id="PS50048">
    <property type="entry name" value="ZN2_CY6_FUNGAL_2"/>
    <property type="match status" value="1"/>
</dbReference>
<feature type="compositionally biased region" description="Basic and acidic residues" evidence="3">
    <location>
        <begin position="60"/>
        <end position="73"/>
    </location>
</feature>
<dbReference type="PROSITE" id="PS00463">
    <property type="entry name" value="ZN2_CY6_FUNGAL_1"/>
    <property type="match status" value="1"/>
</dbReference>
<dbReference type="InterPro" id="IPR001138">
    <property type="entry name" value="Zn2Cys6_DnaBD"/>
</dbReference>
<dbReference type="GeneID" id="37023520"/>
<evidence type="ECO:0000313" key="5">
    <source>
        <dbReference type="EMBL" id="PWN35682.1"/>
    </source>
</evidence>
<keyword evidence="2" id="KW-0539">Nucleus</keyword>
<evidence type="ECO:0000259" key="4">
    <source>
        <dbReference type="PROSITE" id="PS50048"/>
    </source>
</evidence>
<dbReference type="InterPro" id="IPR036864">
    <property type="entry name" value="Zn2-C6_fun-type_DNA-bd_sf"/>
</dbReference>
<dbReference type="RefSeq" id="XP_025355984.1">
    <property type="nucleotide sequence ID" value="XM_025501739.1"/>
</dbReference>
<dbReference type="SMART" id="SM00066">
    <property type="entry name" value="GAL4"/>
    <property type="match status" value="1"/>
</dbReference>
<evidence type="ECO:0000256" key="2">
    <source>
        <dbReference type="ARBA" id="ARBA00023242"/>
    </source>
</evidence>
<protein>
    <recommendedName>
        <fullName evidence="4">Zn(2)-C6 fungal-type domain-containing protein</fullName>
    </recommendedName>
</protein>
<dbReference type="OrthoDB" id="3364175at2759"/>
<feature type="region of interest" description="Disordered" evidence="3">
    <location>
        <begin position="1"/>
        <end position="21"/>
    </location>
</feature>
<reference evidence="5 6" key="1">
    <citation type="journal article" date="2018" name="Mol. Biol. Evol.">
        <title>Broad Genomic Sampling Reveals a Smut Pathogenic Ancestry of the Fungal Clade Ustilaginomycotina.</title>
        <authorList>
            <person name="Kijpornyongpan T."/>
            <person name="Mondo S.J."/>
            <person name="Barry K."/>
            <person name="Sandor L."/>
            <person name="Lee J."/>
            <person name="Lipzen A."/>
            <person name="Pangilinan J."/>
            <person name="LaButti K."/>
            <person name="Hainaut M."/>
            <person name="Henrissat B."/>
            <person name="Grigoriev I.V."/>
            <person name="Spatafora J.W."/>
            <person name="Aime M.C."/>
        </authorList>
    </citation>
    <scope>NUCLEOTIDE SEQUENCE [LARGE SCALE GENOMIC DNA]</scope>
    <source>
        <strain evidence="5 6">MCA 3882</strain>
    </source>
</reference>
<dbReference type="GO" id="GO:0008270">
    <property type="term" value="F:zinc ion binding"/>
    <property type="evidence" value="ECO:0007669"/>
    <property type="project" value="InterPro"/>
</dbReference>
<dbReference type="STRING" id="1280837.A0A316VDN3"/>
<dbReference type="PANTHER" id="PTHR31001:SF89">
    <property type="entry name" value="ZN(2)-C6 FUNGAL-TYPE DOMAIN-CONTAINING PROTEIN"/>
    <property type="match status" value="1"/>
</dbReference>
<organism evidence="5 6">
    <name type="scientific">Meira miltonrushii</name>
    <dbReference type="NCBI Taxonomy" id="1280837"/>
    <lineage>
        <taxon>Eukaryota</taxon>
        <taxon>Fungi</taxon>
        <taxon>Dikarya</taxon>
        <taxon>Basidiomycota</taxon>
        <taxon>Ustilaginomycotina</taxon>
        <taxon>Exobasidiomycetes</taxon>
        <taxon>Exobasidiales</taxon>
        <taxon>Brachybasidiaceae</taxon>
        <taxon>Meira</taxon>
    </lineage>
</organism>
<evidence type="ECO:0000256" key="3">
    <source>
        <dbReference type="SAM" id="MobiDB-lite"/>
    </source>
</evidence>
<dbReference type="Proteomes" id="UP000245771">
    <property type="component" value="Unassembled WGS sequence"/>
</dbReference>
<feature type="domain" description="Zn(2)-C6 fungal-type" evidence="4">
    <location>
        <begin position="177"/>
        <end position="208"/>
    </location>
</feature>
<accession>A0A316VDN3</accession>
<feature type="compositionally biased region" description="Polar residues" evidence="3">
    <location>
        <begin position="920"/>
        <end position="940"/>
    </location>
</feature>
<gene>
    <name evidence="5" type="ORF">FA14DRAFT_189621</name>
</gene>
<dbReference type="GO" id="GO:0000981">
    <property type="term" value="F:DNA-binding transcription factor activity, RNA polymerase II-specific"/>
    <property type="evidence" value="ECO:0007669"/>
    <property type="project" value="InterPro"/>
</dbReference>
<dbReference type="AlphaFoldDB" id="A0A316VDN3"/>
<dbReference type="CDD" id="cd00067">
    <property type="entry name" value="GAL4"/>
    <property type="match status" value="1"/>
</dbReference>
<feature type="compositionally biased region" description="Polar residues" evidence="3">
    <location>
        <begin position="1012"/>
        <end position="1034"/>
    </location>
</feature>
<dbReference type="PANTHER" id="PTHR31001">
    <property type="entry name" value="UNCHARACTERIZED TRANSCRIPTIONAL REGULATORY PROTEIN"/>
    <property type="match status" value="1"/>
</dbReference>
<feature type="region of interest" description="Disordered" evidence="3">
    <location>
        <begin position="244"/>
        <end position="267"/>
    </location>
</feature>
<dbReference type="CDD" id="cd12148">
    <property type="entry name" value="fungal_TF_MHR"/>
    <property type="match status" value="1"/>
</dbReference>
<name>A0A316VDN3_9BASI</name>